<evidence type="ECO:0000313" key="9">
    <source>
        <dbReference type="EMBL" id="AEJ81550.1"/>
    </source>
</evidence>
<name>G0YQC3_9CAUD</name>
<dbReference type="Proteomes" id="UP000008893">
    <property type="component" value="Segment"/>
</dbReference>
<keyword evidence="4" id="KW-0808">Transferase</keyword>
<dbReference type="GO" id="GO:0003677">
    <property type="term" value="F:DNA binding"/>
    <property type="evidence" value="ECO:0007669"/>
    <property type="project" value="InterPro"/>
</dbReference>
<dbReference type="Pfam" id="PF00940">
    <property type="entry name" value="RNA_pol"/>
    <property type="match status" value="1"/>
</dbReference>
<keyword evidence="6" id="KW-0804">Transcription</keyword>
<feature type="domain" description="DNA-directed RNA polymerase C-terminal" evidence="8">
    <location>
        <begin position="5"/>
        <end position="142"/>
    </location>
</feature>
<dbReference type="GO" id="GO:0003899">
    <property type="term" value="F:DNA-directed RNA polymerase activity"/>
    <property type="evidence" value="ECO:0007669"/>
    <property type="project" value="UniProtKB-EC"/>
</dbReference>
<dbReference type="KEGG" id="vg:14013719"/>
<evidence type="ECO:0000256" key="4">
    <source>
        <dbReference type="ARBA" id="ARBA00022679"/>
    </source>
</evidence>
<dbReference type="InterPro" id="IPR002092">
    <property type="entry name" value="DNA-dir_Rpol_phage-type"/>
</dbReference>
<keyword evidence="10" id="KW-1185">Reference proteome</keyword>
<dbReference type="EC" id="2.7.7.6" evidence="2"/>
<evidence type="ECO:0000256" key="6">
    <source>
        <dbReference type="ARBA" id="ARBA00023163"/>
    </source>
</evidence>
<comment type="catalytic activity">
    <reaction evidence="7">
        <text>RNA(n) + a ribonucleoside 5'-triphosphate = RNA(n+1) + diphosphate</text>
        <dbReference type="Rhea" id="RHEA:21248"/>
        <dbReference type="Rhea" id="RHEA-COMP:14527"/>
        <dbReference type="Rhea" id="RHEA-COMP:17342"/>
        <dbReference type="ChEBI" id="CHEBI:33019"/>
        <dbReference type="ChEBI" id="CHEBI:61557"/>
        <dbReference type="ChEBI" id="CHEBI:140395"/>
        <dbReference type="EC" id="2.7.7.6"/>
    </reaction>
</comment>
<keyword evidence="5" id="KW-0548">Nucleotidyltransferase</keyword>
<evidence type="ECO:0000259" key="8">
    <source>
        <dbReference type="Pfam" id="PF00940"/>
    </source>
</evidence>
<dbReference type="InterPro" id="IPR043502">
    <property type="entry name" value="DNA/RNA_pol_sf"/>
</dbReference>
<reference evidence="9 10" key="1">
    <citation type="journal article" date="2011" name="Appl. Environ. Microbiol.">
        <title>Novel Virulent and Broad-Host-Range Erwinia amylovora Bacteriophages Reveal a High Degree of Mosaicism and a Relationship to Enterobacteriaceae Phages.</title>
        <authorList>
            <person name="Born Y."/>
            <person name="Fieseler L."/>
            <person name="Marazzi J."/>
            <person name="Lurz R."/>
            <person name="Duffy B."/>
            <person name="Loessner M.J."/>
        </authorList>
    </citation>
    <scope>NUCLEOTIDE SEQUENCE [LARGE SCALE GENOMIC DNA]</scope>
</reference>
<protein>
    <recommendedName>
        <fullName evidence="2">DNA-directed RNA polymerase</fullName>
        <ecNumber evidence="2">2.7.7.6</ecNumber>
    </recommendedName>
</protein>
<dbReference type="OrthoDB" id="2532at10239"/>
<evidence type="ECO:0000256" key="7">
    <source>
        <dbReference type="ARBA" id="ARBA00048552"/>
    </source>
</evidence>
<evidence type="ECO:0000256" key="3">
    <source>
        <dbReference type="ARBA" id="ARBA00022478"/>
    </source>
</evidence>
<dbReference type="PANTHER" id="PTHR10102:SF0">
    <property type="entry name" value="DNA-DIRECTED RNA POLYMERASE, MITOCHONDRIAL"/>
    <property type="match status" value="1"/>
</dbReference>
<dbReference type="SUPFAM" id="SSF56672">
    <property type="entry name" value="DNA/RNA polymerases"/>
    <property type="match status" value="1"/>
</dbReference>
<accession>G0YQC3</accession>
<dbReference type="GO" id="GO:0006351">
    <property type="term" value="P:DNA-templated transcription"/>
    <property type="evidence" value="ECO:0007669"/>
    <property type="project" value="InterPro"/>
</dbReference>
<dbReference type="InterPro" id="IPR046950">
    <property type="entry name" value="DNA-dir_Rpol_C_phage-type"/>
</dbReference>
<comment type="similarity">
    <text evidence="1">Belongs to the phage and mitochondrial RNA polymerase family.</text>
</comment>
<evidence type="ECO:0000256" key="1">
    <source>
        <dbReference type="ARBA" id="ARBA00009493"/>
    </source>
</evidence>
<evidence type="ECO:0000313" key="10">
    <source>
        <dbReference type="Proteomes" id="UP000008893"/>
    </source>
</evidence>
<organism evidence="9 10">
    <name type="scientific">Erwinia phage vB_EamP-S6</name>
    <dbReference type="NCBI Taxonomy" id="1051675"/>
    <lineage>
        <taxon>Viruses</taxon>
        <taxon>Duplodnaviria</taxon>
        <taxon>Heunggongvirae</taxon>
        <taxon>Uroviricota</taxon>
        <taxon>Caudoviricetes</taxon>
        <taxon>Schitoviridae</taxon>
        <taxon>Waedenswilvirus</taxon>
        <taxon>Waedenswilvirus S6</taxon>
    </lineage>
</organism>
<sequence>MQQFNGAQYLKMDIASKFGLDKENWDVRLDWVRENEHRLEELVSQADESAGFLAGVMALRKAQSGKATGYTISLDATASGVQILAALSGCEKSARACNLIDTGNREDAYTIVYKAMNERLGAVGYAPRSNVKTAVMTSLYGSKAEPRKVFGEGSKELAEFYNTMPVELPGAWALNEDLINLWRSDVYKHQYTLADGYEVSLKVMDGVVESVYIAGMEYEVIRHVNQPKQHEVSLAANIVHSIDGLVVREMQRRCQYDVELVKQVMAISTTGLSTSRKKDTELLRLLTLYRESKFMSARIFQYLDELNAGHLKADEKREINILAQGMLNHKSFPLLTIHDCFRCSPNHGDHMRYHYAEIMSQLARSEMLSHIASQITGTKMAVTKKGNIAAAILESEYAIC</sequence>
<dbReference type="Gene3D" id="1.10.287.280">
    <property type="match status" value="1"/>
</dbReference>
<evidence type="ECO:0000256" key="2">
    <source>
        <dbReference type="ARBA" id="ARBA00012418"/>
    </source>
</evidence>
<keyword evidence="3" id="KW-0240">DNA-directed RNA polymerase</keyword>
<evidence type="ECO:0000256" key="5">
    <source>
        <dbReference type="ARBA" id="ARBA00022695"/>
    </source>
</evidence>
<dbReference type="EMBL" id="HQ728266">
    <property type="protein sequence ID" value="AEJ81550.1"/>
    <property type="molecule type" value="Genomic_DNA"/>
</dbReference>
<proteinExistence type="inferred from homology"/>
<dbReference type="RefSeq" id="YP_007005767.1">
    <property type="nucleotide sequence ID" value="NC_019514.1"/>
</dbReference>
<dbReference type="GO" id="GO:0000428">
    <property type="term" value="C:DNA-directed RNA polymerase complex"/>
    <property type="evidence" value="ECO:0007669"/>
    <property type="project" value="UniProtKB-KW"/>
</dbReference>
<dbReference type="PANTHER" id="PTHR10102">
    <property type="entry name" value="DNA-DIRECTED RNA POLYMERASE, MITOCHONDRIAL"/>
    <property type="match status" value="1"/>
</dbReference>
<dbReference type="GeneID" id="14013719"/>